<name>A0ABW3ZI03_9RHOB</name>
<protein>
    <submittedName>
        <fullName evidence="2">YdiY family protein</fullName>
    </submittedName>
</protein>
<reference evidence="3" key="1">
    <citation type="journal article" date="2019" name="Int. J. Syst. Evol. Microbiol.">
        <title>The Global Catalogue of Microorganisms (GCM) 10K type strain sequencing project: providing services to taxonomists for standard genome sequencing and annotation.</title>
        <authorList>
            <consortium name="The Broad Institute Genomics Platform"/>
            <consortium name="The Broad Institute Genome Sequencing Center for Infectious Disease"/>
            <person name="Wu L."/>
            <person name="Ma J."/>
        </authorList>
    </citation>
    <scope>NUCLEOTIDE SEQUENCE [LARGE SCALE GENOMIC DNA]</scope>
    <source>
        <strain evidence="3">CCUG 62953</strain>
    </source>
</reference>
<feature type="chain" id="PRO_5045261295" evidence="1">
    <location>
        <begin position="24"/>
        <end position="275"/>
    </location>
</feature>
<keyword evidence="3" id="KW-1185">Reference proteome</keyword>
<dbReference type="RefSeq" id="WP_386803193.1">
    <property type="nucleotide sequence ID" value="NZ_JBHTMU010000015.1"/>
</dbReference>
<accession>A0ABW3ZI03</accession>
<proteinExistence type="predicted"/>
<dbReference type="EMBL" id="JBHTMU010000015">
    <property type="protein sequence ID" value="MFD1342801.1"/>
    <property type="molecule type" value="Genomic_DNA"/>
</dbReference>
<comment type="caution">
    <text evidence="2">The sequence shown here is derived from an EMBL/GenBank/DDBJ whole genome shotgun (WGS) entry which is preliminary data.</text>
</comment>
<keyword evidence="1" id="KW-0732">Signal</keyword>
<sequence length="275" mass="30038">MRNHVVTALVSSTALLVAVPAVAQTAVFTNEDRVEDRIDDLNDDIADAAEREIDAFGNEGRARGFTGNVSLSATATDGNTDTADIGIGSRLGYFDGVNGHKLSLSYDYSEENDTETSNSLLAGYDYTRELGRNTFVFGKGVAVYDEFDSYEEDYFVGVGLGYRFYNTADIQWSVQAGPGYRGTVDTNGEWNDEAAYTISSNYAHKLSDTVWVTNDTNFIGSEQSEYITNDLAVNVSMTDALALRTSLLTEHNTDPLPGFEKTDNKLGVSVVYSFN</sequence>
<evidence type="ECO:0000313" key="2">
    <source>
        <dbReference type="EMBL" id="MFD1342801.1"/>
    </source>
</evidence>
<gene>
    <name evidence="2" type="ORF">ACFQ4E_10255</name>
</gene>
<dbReference type="Pfam" id="PF04338">
    <property type="entry name" value="DUF481"/>
    <property type="match status" value="1"/>
</dbReference>
<organism evidence="2 3">
    <name type="scientific">Litorisediminicola beolgyonensis</name>
    <dbReference type="NCBI Taxonomy" id="1173614"/>
    <lineage>
        <taxon>Bacteria</taxon>
        <taxon>Pseudomonadati</taxon>
        <taxon>Pseudomonadota</taxon>
        <taxon>Alphaproteobacteria</taxon>
        <taxon>Rhodobacterales</taxon>
        <taxon>Paracoccaceae</taxon>
        <taxon>Litorisediminicola</taxon>
    </lineage>
</organism>
<feature type="signal peptide" evidence="1">
    <location>
        <begin position="1"/>
        <end position="23"/>
    </location>
</feature>
<dbReference type="InterPro" id="IPR007433">
    <property type="entry name" value="DUF481"/>
</dbReference>
<dbReference type="Proteomes" id="UP001597135">
    <property type="component" value="Unassembled WGS sequence"/>
</dbReference>
<evidence type="ECO:0000313" key="3">
    <source>
        <dbReference type="Proteomes" id="UP001597135"/>
    </source>
</evidence>
<evidence type="ECO:0000256" key="1">
    <source>
        <dbReference type="SAM" id="SignalP"/>
    </source>
</evidence>